<dbReference type="PANTHER" id="PTHR10696:SF54">
    <property type="entry name" value="FAMILY OXIDOREDUCTASE, PUTATIVE (AFU_ORTHOLOGUE AFUA_4G13850)-RELATED"/>
    <property type="match status" value="1"/>
</dbReference>
<dbReference type="GeneID" id="27718622"/>
<accession>A0A084GH30</accession>
<keyword evidence="4" id="KW-1185">Reference proteome</keyword>
<dbReference type="OrthoDB" id="272271at2759"/>
<evidence type="ECO:0000259" key="2">
    <source>
        <dbReference type="Pfam" id="PF02668"/>
    </source>
</evidence>
<evidence type="ECO:0000313" key="3">
    <source>
        <dbReference type="EMBL" id="KEZ46642.1"/>
    </source>
</evidence>
<dbReference type="InterPro" id="IPR050411">
    <property type="entry name" value="AlphaKG_dependent_hydroxylases"/>
</dbReference>
<protein>
    <recommendedName>
        <fullName evidence="2">TauD/TfdA-like domain-containing protein</fullName>
    </recommendedName>
</protein>
<name>A0A084GH30_PSEDA</name>
<dbReference type="KEGG" id="sapo:SAPIO_CDS0470"/>
<organism evidence="3 4">
    <name type="scientific">Pseudallescheria apiosperma</name>
    <name type="common">Scedosporium apiospermum</name>
    <dbReference type="NCBI Taxonomy" id="563466"/>
    <lineage>
        <taxon>Eukaryota</taxon>
        <taxon>Fungi</taxon>
        <taxon>Dikarya</taxon>
        <taxon>Ascomycota</taxon>
        <taxon>Pezizomycotina</taxon>
        <taxon>Sordariomycetes</taxon>
        <taxon>Hypocreomycetidae</taxon>
        <taxon>Microascales</taxon>
        <taxon>Microascaceae</taxon>
        <taxon>Scedosporium</taxon>
    </lineage>
</organism>
<dbReference type="GO" id="GO:0016491">
    <property type="term" value="F:oxidoreductase activity"/>
    <property type="evidence" value="ECO:0007669"/>
    <property type="project" value="UniProtKB-KW"/>
</dbReference>
<dbReference type="Proteomes" id="UP000028545">
    <property type="component" value="Unassembled WGS sequence"/>
</dbReference>
<dbReference type="PANTHER" id="PTHR10696">
    <property type="entry name" value="GAMMA-BUTYROBETAINE HYDROXYLASE-RELATED"/>
    <property type="match status" value="1"/>
</dbReference>
<dbReference type="InterPro" id="IPR042098">
    <property type="entry name" value="TauD-like_sf"/>
</dbReference>
<sequence length="365" mass="40593">MFSHPIIQGPLVWDGSIEASPELFTLTLEKEDQVEIDTALEVFKSYGLDGGDVSADNFPLPGLKKRLEKVKEELHNGVGFYAIRGIDQSKYSVEDSVVIYLGLARHIGDRFGLQDRDGNILCHVTDSKAWSVPAELRHGIHSNKSLPFHNDMGCDILGLQVRQSASNGGSTYLASAATIFNDLVKTKPDVVETLLSQTWPIQVSGQKANYILAPLMKIFEGKLLTSVDPGRLGPYPSADSKPSEVPSLTESQQAALDALMESAKKHEVRVSLNAGDLFFINNWAVLHRRDSYHDDDDTSRHLVRLWLRNSQMGWAVPEEMQMPWKAAYGRKEEDGVYAILPMPEYKVPRYTAGSAAFMIEDSDDE</sequence>
<dbReference type="Gene3D" id="3.60.130.10">
    <property type="entry name" value="Clavaminate synthase-like"/>
    <property type="match status" value="1"/>
</dbReference>
<dbReference type="VEuPathDB" id="FungiDB:SAPIO_CDS0470"/>
<comment type="caution">
    <text evidence="3">The sequence shown here is derived from an EMBL/GenBank/DDBJ whole genome shotgun (WGS) entry which is preliminary data.</text>
</comment>
<dbReference type="OMA" id="HNDMGCD"/>
<keyword evidence="1" id="KW-0560">Oxidoreductase</keyword>
<proteinExistence type="predicted"/>
<dbReference type="Pfam" id="PF02668">
    <property type="entry name" value="TauD"/>
    <property type="match status" value="1"/>
</dbReference>
<gene>
    <name evidence="3" type="ORF">SAPIO_CDS0470</name>
</gene>
<feature type="domain" description="TauD/TfdA-like" evidence="2">
    <location>
        <begin position="53"/>
        <end position="306"/>
    </location>
</feature>
<dbReference type="EMBL" id="JOWA01000022">
    <property type="protein sequence ID" value="KEZ46642.1"/>
    <property type="molecule type" value="Genomic_DNA"/>
</dbReference>
<dbReference type="SUPFAM" id="SSF51197">
    <property type="entry name" value="Clavaminate synthase-like"/>
    <property type="match status" value="1"/>
</dbReference>
<dbReference type="HOGENOM" id="CLU_041041_1_1_1"/>
<dbReference type="RefSeq" id="XP_016646441.1">
    <property type="nucleotide sequence ID" value="XM_016783241.1"/>
</dbReference>
<reference evidence="3 4" key="1">
    <citation type="journal article" date="2014" name="Genome Announc.">
        <title>Draft genome sequence of the pathogenic fungus Scedosporium apiospermum.</title>
        <authorList>
            <person name="Vandeputte P."/>
            <person name="Ghamrawi S."/>
            <person name="Rechenmann M."/>
            <person name="Iltis A."/>
            <person name="Giraud S."/>
            <person name="Fleury M."/>
            <person name="Thornton C."/>
            <person name="Delhaes L."/>
            <person name="Meyer W."/>
            <person name="Papon N."/>
            <person name="Bouchara J.P."/>
        </authorList>
    </citation>
    <scope>NUCLEOTIDE SEQUENCE [LARGE SCALE GENOMIC DNA]</scope>
    <source>
        <strain evidence="3 4">IHEM 14462</strain>
    </source>
</reference>
<dbReference type="AlphaFoldDB" id="A0A084GH30"/>
<evidence type="ECO:0000313" key="4">
    <source>
        <dbReference type="Proteomes" id="UP000028545"/>
    </source>
</evidence>
<evidence type="ECO:0000256" key="1">
    <source>
        <dbReference type="ARBA" id="ARBA00023002"/>
    </source>
</evidence>
<dbReference type="InterPro" id="IPR003819">
    <property type="entry name" value="TauD/TfdA-like"/>
</dbReference>